<dbReference type="PANTHER" id="PTHR39160">
    <property type="entry name" value="CELL WALL-BINDING PROTEIN YOCH"/>
    <property type="match status" value="1"/>
</dbReference>
<evidence type="ECO:0000313" key="3">
    <source>
        <dbReference type="EMBL" id="MFD0869726.1"/>
    </source>
</evidence>
<proteinExistence type="predicted"/>
<evidence type="ECO:0000256" key="1">
    <source>
        <dbReference type="ARBA" id="ARBA00022729"/>
    </source>
</evidence>
<dbReference type="SUPFAM" id="SSF50685">
    <property type="entry name" value="Barwin-like endoglucanases"/>
    <property type="match status" value="1"/>
</dbReference>
<dbReference type="Gene3D" id="2.40.40.10">
    <property type="entry name" value="RlpA-like domain"/>
    <property type="match status" value="1"/>
</dbReference>
<gene>
    <name evidence="3" type="ORF">ACFQ03_11235</name>
</gene>
<dbReference type="CDD" id="cd22786">
    <property type="entry name" value="DPBB_YuiC-like"/>
    <property type="match status" value="1"/>
</dbReference>
<reference evidence="4" key="1">
    <citation type="journal article" date="2019" name="Int. J. Syst. Evol. Microbiol.">
        <title>The Global Catalogue of Microorganisms (GCM) 10K type strain sequencing project: providing services to taxonomists for standard genome sequencing and annotation.</title>
        <authorList>
            <consortium name="The Broad Institute Genomics Platform"/>
            <consortium name="The Broad Institute Genome Sequencing Center for Infectious Disease"/>
            <person name="Wu L."/>
            <person name="Ma J."/>
        </authorList>
    </citation>
    <scope>NUCLEOTIDE SEQUENCE [LARGE SCALE GENOMIC DNA]</scope>
    <source>
        <strain evidence="4">CCUG 57263</strain>
    </source>
</reference>
<evidence type="ECO:0000313" key="4">
    <source>
        <dbReference type="Proteomes" id="UP001597120"/>
    </source>
</evidence>
<accession>A0ABW3D9S9</accession>
<sequence>MFSLNLRQKLFQLLLMFIVLVTAAGMLVGESQAFIEADKLTGTAASVASEHNGAKAVDTAEIKDYELPFSNLQHAETVEVVATGYYAGVESTGKRPGHPGYGITYSGVKVRREKNGFSTIAADPKVFPIGTLMYIPGYGFGVVADTGGAIKGKKIDLYFHTKDQVYSEWGKRNVNVYVLKRGEGKVTEAMMDQLNSGQAIPVDFSLYP</sequence>
<dbReference type="InterPro" id="IPR010611">
    <property type="entry name" value="3D_dom"/>
</dbReference>
<dbReference type="Pfam" id="PF06725">
    <property type="entry name" value="3D"/>
    <property type="match status" value="1"/>
</dbReference>
<keyword evidence="4" id="KW-1185">Reference proteome</keyword>
<dbReference type="InterPro" id="IPR051933">
    <property type="entry name" value="Resuscitation_pf_RpfB"/>
</dbReference>
<organism evidence="3 4">
    <name type="scientific">Paenibacillus residui</name>
    <dbReference type="NCBI Taxonomy" id="629724"/>
    <lineage>
        <taxon>Bacteria</taxon>
        <taxon>Bacillati</taxon>
        <taxon>Bacillota</taxon>
        <taxon>Bacilli</taxon>
        <taxon>Bacillales</taxon>
        <taxon>Paenibacillaceae</taxon>
        <taxon>Paenibacillus</taxon>
    </lineage>
</organism>
<dbReference type="InterPro" id="IPR036908">
    <property type="entry name" value="RlpA-like_sf"/>
</dbReference>
<name>A0ABW3D9S9_9BACL</name>
<evidence type="ECO:0000259" key="2">
    <source>
        <dbReference type="Pfam" id="PF06725"/>
    </source>
</evidence>
<protein>
    <submittedName>
        <fullName evidence="3">3D domain-containing protein</fullName>
    </submittedName>
</protein>
<keyword evidence="1" id="KW-0732">Signal</keyword>
<comment type="caution">
    <text evidence="3">The sequence shown here is derived from an EMBL/GenBank/DDBJ whole genome shotgun (WGS) entry which is preliminary data.</text>
</comment>
<dbReference type="Proteomes" id="UP001597120">
    <property type="component" value="Unassembled WGS sequence"/>
</dbReference>
<dbReference type="RefSeq" id="WP_186328457.1">
    <property type="nucleotide sequence ID" value="NZ_JBHTIU010000034.1"/>
</dbReference>
<dbReference type="PANTHER" id="PTHR39160:SF4">
    <property type="entry name" value="RESUSCITATION-PROMOTING FACTOR RPFB"/>
    <property type="match status" value="1"/>
</dbReference>
<dbReference type="EMBL" id="JBHTIU010000034">
    <property type="protein sequence ID" value="MFD0869726.1"/>
    <property type="molecule type" value="Genomic_DNA"/>
</dbReference>
<feature type="domain" description="3D" evidence="2">
    <location>
        <begin position="118"/>
        <end position="180"/>
    </location>
</feature>